<dbReference type="InterPro" id="IPR002562">
    <property type="entry name" value="3'-5'_exonuclease_dom"/>
</dbReference>
<dbReference type="Proteomes" id="UP000663760">
    <property type="component" value="Chromosome 7"/>
</dbReference>
<dbReference type="GO" id="GO:0008408">
    <property type="term" value="F:3'-5' exonuclease activity"/>
    <property type="evidence" value="ECO:0007669"/>
    <property type="project" value="InterPro"/>
</dbReference>
<dbReference type="GO" id="GO:0003676">
    <property type="term" value="F:nucleic acid binding"/>
    <property type="evidence" value="ECO:0007669"/>
    <property type="project" value="InterPro"/>
</dbReference>
<proteinExistence type="predicted"/>
<keyword evidence="5" id="KW-1185">Reference proteome</keyword>
<dbReference type="PANTHER" id="PTHR13620:SF105">
    <property type="entry name" value="OS01G0737700 PROTEIN"/>
    <property type="match status" value="1"/>
</dbReference>
<dbReference type="Gene3D" id="3.30.420.10">
    <property type="entry name" value="Ribonuclease H-like superfamily/Ribonuclease H"/>
    <property type="match status" value="1"/>
</dbReference>
<keyword evidence="1" id="KW-0540">Nuclease</keyword>
<dbReference type="InterPro" id="IPR036397">
    <property type="entry name" value="RNaseH_sf"/>
</dbReference>
<dbReference type="GO" id="GO:0005737">
    <property type="term" value="C:cytoplasm"/>
    <property type="evidence" value="ECO:0007669"/>
    <property type="project" value="TreeGrafter"/>
</dbReference>
<evidence type="ECO:0000256" key="1">
    <source>
        <dbReference type="ARBA" id="ARBA00022722"/>
    </source>
</evidence>
<dbReference type="GO" id="GO:0006139">
    <property type="term" value="P:nucleobase-containing compound metabolic process"/>
    <property type="evidence" value="ECO:0007669"/>
    <property type="project" value="InterPro"/>
</dbReference>
<dbReference type="InterPro" id="IPR051132">
    <property type="entry name" value="3-5_Exonuclease_domain"/>
</dbReference>
<dbReference type="InterPro" id="IPR001849">
    <property type="entry name" value="PH_domain"/>
</dbReference>
<evidence type="ECO:0000313" key="4">
    <source>
        <dbReference type="EMBL" id="CAA7400083.1"/>
    </source>
</evidence>
<dbReference type="Pfam" id="PF01612">
    <property type="entry name" value="DNA_pol_A_exo1"/>
    <property type="match status" value="1"/>
</dbReference>
<evidence type="ECO:0000259" key="3">
    <source>
        <dbReference type="PROSITE" id="PS50003"/>
    </source>
</evidence>
<dbReference type="FunFam" id="3.30.420.10:FF:000054">
    <property type="entry name" value="Werner Syndrome-like exonuclease"/>
    <property type="match status" value="1"/>
</dbReference>
<dbReference type="OrthoDB" id="1920326at2759"/>
<protein>
    <recommendedName>
        <fullName evidence="3">PH domain-containing protein</fullName>
    </recommendedName>
</protein>
<dbReference type="EMBL" id="LR746270">
    <property type="protein sequence ID" value="CAA7400083.1"/>
    <property type="molecule type" value="Genomic_DNA"/>
</dbReference>
<dbReference type="CDD" id="cd06141">
    <property type="entry name" value="WRN_exo"/>
    <property type="match status" value="1"/>
</dbReference>
<accession>A0A7I8KQI1</accession>
<feature type="domain" description="PH" evidence="3">
    <location>
        <begin position="1"/>
        <end position="45"/>
    </location>
</feature>
<sequence length="207" mass="23564">MAAEIMDRGDSTFVVTFDDECVLAMVTSSGDEVTAWLTTIQRIHRCCLRRLVVGLDAEWLPQRQRGERNPVALLQLCVGRRCLLFQIYRADYIPAALFEFLADDRFTFVGVGVSIDAENLLEDYDLLVRRPVELSPMAAEETGRPELRRAGLAALARAVMRIELIKPKRVTLSRWDCEWLSLEQVKYACMDAFVSFEVGRRLIAGEF</sequence>
<dbReference type="PANTHER" id="PTHR13620">
    <property type="entry name" value="3-5 EXONUCLEASE"/>
    <property type="match status" value="1"/>
</dbReference>
<evidence type="ECO:0000256" key="2">
    <source>
        <dbReference type="ARBA" id="ARBA00022801"/>
    </source>
</evidence>
<reference evidence="4" key="1">
    <citation type="submission" date="2020-02" db="EMBL/GenBank/DDBJ databases">
        <authorList>
            <person name="Scholz U."/>
            <person name="Mascher M."/>
            <person name="Fiebig A."/>
        </authorList>
    </citation>
    <scope>NUCLEOTIDE SEQUENCE</scope>
</reference>
<dbReference type="InterPro" id="IPR012337">
    <property type="entry name" value="RNaseH-like_sf"/>
</dbReference>
<gene>
    <name evidence="4" type="ORF">SI8410_07010753</name>
</gene>
<dbReference type="SUPFAM" id="SSF53098">
    <property type="entry name" value="Ribonuclease H-like"/>
    <property type="match status" value="1"/>
</dbReference>
<evidence type="ECO:0000313" key="5">
    <source>
        <dbReference type="Proteomes" id="UP000663760"/>
    </source>
</evidence>
<dbReference type="GO" id="GO:0005634">
    <property type="term" value="C:nucleus"/>
    <property type="evidence" value="ECO:0007669"/>
    <property type="project" value="TreeGrafter"/>
</dbReference>
<dbReference type="AlphaFoldDB" id="A0A7I8KQI1"/>
<organism evidence="4 5">
    <name type="scientific">Spirodela intermedia</name>
    <name type="common">Intermediate duckweed</name>
    <dbReference type="NCBI Taxonomy" id="51605"/>
    <lineage>
        <taxon>Eukaryota</taxon>
        <taxon>Viridiplantae</taxon>
        <taxon>Streptophyta</taxon>
        <taxon>Embryophyta</taxon>
        <taxon>Tracheophyta</taxon>
        <taxon>Spermatophyta</taxon>
        <taxon>Magnoliopsida</taxon>
        <taxon>Liliopsida</taxon>
        <taxon>Araceae</taxon>
        <taxon>Lemnoideae</taxon>
        <taxon>Spirodela</taxon>
    </lineage>
</organism>
<keyword evidence="2" id="KW-0378">Hydrolase</keyword>
<dbReference type="PROSITE" id="PS50003">
    <property type="entry name" value="PH_DOMAIN"/>
    <property type="match status" value="1"/>
</dbReference>
<dbReference type="SMART" id="SM00474">
    <property type="entry name" value="35EXOc"/>
    <property type="match status" value="1"/>
</dbReference>
<name>A0A7I8KQI1_SPIIN</name>